<organism evidence="10 11">
    <name type="scientific">Toxocara canis</name>
    <name type="common">Canine roundworm</name>
    <dbReference type="NCBI Taxonomy" id="6265"/>
    <lineage>
        <taxon>Eukaryota</taxon>
        <taxon>Metazoa</taxon>
        <taxon>Ecdysozoa</taxon>
        <taxon>Nematoda</taxon>
        <taxon>Chromadorea</taxon>
        <taxon>Rhabditida</taxon>
        <taxon>Spirurina</taxon>
        <taxon>Ascaridomorpha</taxon>
        <taxon>Ascaridoidea</taxon>
        <taxon>Toxocaridae</taxon>
        <taxon>Toxocara</taxon>
    </lineage>
</organism>
<dbReference type="PROSITE" id="PS00927">
    <property type="entry name" value="TREHALASE_1"/>
    <property type="match status" value="1"/>
</dbReference>
<dbReference type="GO" id="GO:0005993">
    <property type="term" value="P:trehalose catabolic process"/>
    <property type="evidence" value="ECO:0007669"/>
    <property type="project" value="TreeGrafter"/>
</dbReference>
<dbReference type="PANTHER" id="PTHR23403:SF1">
    <property type="entry name" value="TREHALASE"/>
    <property type="match status" value="1"/>
</dbReference>
<proteinExistence type="inferred from homology"/>
<keyword evidence="8" id="KW-0732">Signal</keyword>
<evidence type="ECO:0000313" key="11">
    <source>
        <dbReference type="WBParaSite" id="TCNE_0000120401-mRNA-1"/>
    </source>
</evidence>
<evidence type="ECO:0000256" key="2">
    <source>
        <dbReference type="ARBA" id="ARBA00005615"/>
    </source>
</evidence>
<evidence type="ECO:0000256" key="1">
    <source>
        <dbReference type="ARBA" id="ARBA00001576"/>
    </source>
</evidence>
<dbReference type="InterPro" id="IPR008928">
    <property type="entry name" value="6-hairpin_glycosidase_sf"/>
</dbReference>
<dbReference type="InterPro" id="IPR018232">
    <property type="entry name" value="Glyco_hydro_37_CS"/>
</dbReference>
<accession>A0A183TY85</accession>
<evidence type="ECO:0000256" key="7">
    <source>
        <dbReference type="RuleBase" id="RU361180"/>
    </source>
</evidence>
<gene>
    <name evidence="9" type="ORF">TCNE_LOCUS1205</name>
</gene>
<evidence type="ECO:0000256" key="3">
    <source>
        <dbReference type="ARBA" id="ARBA00012757"/>
    </source>
</evidence>
<dbReference type="EMBL" id="UYWY01000819">
    <property type="protein sequence ID" value="VDM25678.1"/>
    <property type="molecule type" value="Genomic_DNA"/>
</dbReference>
<dbReference type="InterPro" id="IPR012341">
    <property type="entry name" value="6hp_glycosidase-like_sf"/>
</dbReference>
<evidence type="ECO:0000256" key="8">
    <source>
        <dbReference type="SAM" id="SignalP"/>
    </source>
</evidence>
<comment type="catalytic activity">
    <reaction evidence="1 7">
        <text>alpha,alpha-trehalose + H2O = alpha-D-glucose + beta-D-glucose</text>
        <dbReference type="Rhea" id="RHEA:32675"/>
        <dbReference type="ChEBI" id="CHEBI:15377"/>
        <dbReference type="ChEBI" id="CHEBI:15903"/>
        <dbReference type="ChEBI" id="CHEBI:16551"/>
        <dbReference type="ChEBI" id="CHEBI:17925"/>
        <dbReference type="EC" id="3.2.1.28"/>
    </reaction>
</comment>
<keyword evidence="5 7" id="KW-0378">Hydrolase</keyword>
<name>A0A183TY85_TOXCA</name>
<dbReference type="InterPro" id="IPR001661">
    <property type="entry name" value="Glyco_hydro_37"/>
</dbReference>
<dbReference type="Proteomes" id="UP000050794">
    <property type="component" value="Unassembled WGS sequence"/>
</dbReference>
<sequence>MVRCDGLAFTIAVLLPGVLIRIAKGMDDGQQKRNSWNATRMNGTAMAAGGRTNRTGNERHNIPKEDDVLSWAVEPPRFACDENNSASYSIYCQGTSMTWLRFRKIVVTKHKSERLSSEQRRMKKNVIIEGKVLHTVAMLNIFKDSKTFVDKPMKRDPEEINAEFKSRFSRTITTNDREAVRSFIEENFGTEGEDLNECAEGTMSDWVDDPEYLISIDDDEMRRFALEIHALWKKLCRTIKTEVKEHPKRYSILYVPNEFMIPGGRFRELYYWDSYWVVKGLIASGMHETAKHIIENFQYLIRQYGFVPSGNRNYYLRRTQPPMFIPMVYEYHTVTEDDQFLISSLEAMETELGFWKRKRTRQVIKNGKNYTIFQYKAETNVPRQVSLSFTSRLDLPESYREDFLTAQGLDAGRKRHLWQEIASAAESGWDFSSRWLANGKTMDTIETSNIAPVDLNAFMCWNMEILAHLHGALGRKCCMAAPNSLDFLGSLTNSLLPYSGSFFGINITS</sequence>
<evidence type="ECO:0000256" key="6">
    <source>
        <dbReference type="ARBA" id="ARBA00023295"/>
    </source>
</evidence>
<evidence type="ECO:0000313" key="10">
    <source>
        <dbReference type="Proteomes" id="UP000050794"/>
    </source>
</evidence>
<feature type="chain" id="PRO_5044552882" description="Trehalase" evidence="8">
    <location>
        <begin position="26"/>
        <end position="509"/>
    </location>
</feature>
<keyword evidence="6 7" id="KW-0326">Glycosidase</keyword>
<reference evidence="9 10" key="2">
    <citation type="submission" date="2018-11" db="EMBL/GenBank/DDBJ databases">
        <authorList>
            <consortium name="Pathogen Informatics"/>
        </authorList>
    </citation>
    <scope>NUCLEOTIDE SEQUENCE [LARGE SCALE GENOMIC DNA]</scope>
</reference>
<reference evidence="11" key="1">
    <citation type="submission" date="2016-06" db="UniProtKB">
        <authorList>
            <consortium name="WormBaseParasite"/>
        </authorList>
    </citation>
    <scope>IDENTIFICATION</scope>
</reference>
<comment type="similarity">
    <text evidence="2 7">Belongs to the glycosyl hydrolase 37 family.</text>
</comment>
<keyword evidence="10" id="KW-1185">Reference proteome</keyword>
<dbReference type="PRINTS" id="PR00744">
    <property type="entry name" value="GLHYDRLASE37"/>
</dbReference>
<evidence type="ECO:0000256" key="4">
    <source>
        <dbReference type="ARBA" id="ARBA00019905"/>
    </source>
</evidence>
<dbReference type="SUPFAM" id="SSF48208">
    <property type="entry name" value="Six-hairpin glycosidases"/>
    <property type="match status" value="1"/>
</dbReference>
<dbReference type="PANTHER" id="PTHR23403">
    <property type="entry name" value="TREHALASE"/>
    <property type="match status" value="1"/>
</dbReference>
<dbReference type="GO" id="GO:0004555">
    <property type="term" value="F:alpha,alpha-trehalase activity"/>
    <property type="evidence" value="ECO:0007669"/>
    <property type="project" value="UniProtKB-EC"/>
</dbReference>
<dbReference type="EC" id="3.2.1.28" evidence="3 7"/>
<dbReference type="Pfam" id="PF01204">
    <property type="entry name" value="Trehalase"/>
    <property type="match status" value="1"/>
</dbReference>
<dbReference type="Gene3D" id="1.50.10.10">
    <property type="match status" value="1"/>
</dbReference>
<feature type="signal peptide" evidence="8">
    <location>
        <begin position="1"/>
        <end position="25"/>
    </location>
</feature>
<dbReference type="WBParaSite" id="TCNE_0000120401-mRNA-1">
    <property type="protein sequence ID" value="TCNE_0000120401-mRNA-1"/>
    <property type="gene ID" value="TCNE_0000120401"/>
</dbReference>
<dbReference type="AlphaFoldDB" id="A0A183TY85"/>
<protein>
    <recommendedName>
        <fullName evidence="4 7">Trehalase</fullName>
        <ecNumber evidence="3 7">3.2.1.28</ecNumber>
    </recommendedName>
    <alternativeName>
        <fullName evidence="7">Alpha-trehalose glucohydrolase</fullName>
    </alternativeName>
</protein>
<evidence type="ECO:0000313" key="9">
    <source>
        <dbReference type="EMBL" id="VDM25678.1"/>
    </source>
</evidence>
<evidence type="ECO:0000256" key="5">
    <source>
        <dbReference type="ARBA" id="ARBA00022801"/>
    </source>
</evidence>